<organism evidence="1 2">
    <name type="scientific">Luteimonas composti</name>
    <dbReference type="NCBI Taxonomy" id="398257"/>
    <lineage>
        <taxon>Bacteria</taxon>
        <taxon>Pseudomonadati</taxon>
        <taxon>Pseudomonadota</taxon>
        <taxon>Gammaproteobacteria</taxon>
        <taxon>Lysobacterales</taxon>
        <taxon>Lysobacteraceae</taxon>
        <taxon>Luteimonas</taxon>
    </lineage>
</organism>
<dbReference type="RefSeq" id="WP_280942198.1">
    <property type="nucleotide sequence ID" value="NZ_JARYGX010000017.1"/>
</dbReference>
<accession>A0ABT6MQS9</accession>
<evidence type="ECO:0000313" key="1">
    <source>
        <dbReference type="EMBL" id="MDH7452986.1"/>
    </source>
</evidence>
<dbReference type="Proteomes" id="UP001160550">
    <property type="component" value="Unassembled WGS sequence"/>
</dbReference>
<keyword evidence="2" id="KW-1185">Reference proteome</keyword>
<evidence type="ECO:0000313" key="2">
    <source>
        <dbReference type="Proteomes" id="UP001160550"/>
    </source>
</evidence>
<proteinExistence type="predicted"/>
<comment type="caution">
    <text evidence="1">The sequence shown here is derived from an EMBL/GenBank/DDBJ whole genome shotgun (WGS) entry which is preliminary data.</text>
</comment>
<sequence length="69" mass="6907">MSFLSGIGDFLSSVVNIAVTAWTGNPMLGQLAGGLVESLLSDSGGSGNSGFDNIFNEAFGDAFKGVFGG</sequence>
<reference evidence="1" key="2">
    <citation type="submission" date="2023-04" db="EMBL/GenBank/DDBJ databases">
        <authorList>
            <person name="Sun J.-Q."/>
        </authorList>
    </citation>
    <scope>NUCLEOTIDE SEQUENCE</scope>
    <source>
        <strain evidence="1">CC-YY355</strain>
    </source>
</reference>
<protein>
    <submittedName>
        <fullName evidence="1">Uncharacterized protein</fullName>
    </submittedName>
</protein>
<dbReference type="EMBL" id="JARYGX010000017">
    <property type="protein sequence ID" value="MDH7452986.1"/>
    <property type="molecule type" value="Genomic_DNA"/>
</dbReference>
<name>A0ABT6MQS9_9GAMM</name>
<gene>
    <name evidence="1" type="ORF">QF205_07835</name>
</gene>
<reference evidence="1" key="1">
    <citation type="journal article" date="2007" name="Int. J. Syst. Evol. Microbiol.">
        <title>Luteimonas composti sp. nov., a moderately thermophilic bacterium isolated from food waste.</title>
        <authorList>
            <person name="Young C.C."/>
            <person name="Kampfer P."/>
            <person name="Chen W.M."/>
            <person name="Yen W.S."/>
            <person name="Arun A.B."/>
            <person name="Lai W.A."/>
            <person name="Shen F.T."/>
            <person name="Rekha P.D."/>
            <person name="Lin K.Y."/>
            <person name="Chou J.H."/>
        </authorList>
    </citation>
    <scope>NUCLEOTIDE SEQUENCE</scope>
    <source>
        <strain evidence="1">CC-YY355</strain>
    </source>
</reference>